<accession>A0A3M0KIA7</accession>
<dbReference type="Proteomes" id="UP000269221">
    <property type="component" value="Unassembled WGS sequence"/>
</dbReference>
<comment type="caution">
    <text evidence="1">The sequence shown here is derived from an EMBL/GenBank/DDBJ whole genome shotgun (WGS) entry which is preliminary data.</text>
</comment>
<gene>
    <name evidence="1" type="ORF">DUI87_16368</name>
</gene>
<name>A0A3M0KIA7_HIRRU</name>
<proteinExistence type="predicted"/>
<sequence>MAKVTEPALRHQCNSFKQRDHGSLCSCAGEKTDVDLPEIETEDDLVLTKTIIYSDIIVYFDGMYTDWFPS</sequence>
<protein>
    <submittedName>
        <fullName evidence="1">Uncharacterized protein</fullName>
    </submittedName>
</protein>
<dbReference type="EMBL" id="QRBI01000120">
    <property type="protein sequence ID" value="RMC06917.1"/>
    <property type="molecule type" value="Genomic_DNA"/>
</dbReference>
<keyword evidence="2" id="KW-1185">Reference proteome</keyword>
<evidence type="ECO:0000313" key="1">
    <source>
        <dbReference type="EMBL" id="RMC06917.1"/>
    </source>
</evidence>
<evidence type="ECO:0000313" key="2">
    <source>
        <dbReference type="Proteomes" id="UP000269221"/>
    </source>
</evidence>
<organism evidence="1 2">
    <name type="scientific">Hirundo rustica rustica</name>
    <dbReference type="NCBI Taxonomy" id="333673"/>
    <lineage>
        <taxon>Eukaryota</taxon>
        <taxon>Metazoa</taxon>
        <taxon>Chordata</taxon>
        <taxon>Craniata</taxon>
        <taxon>Vertebrata</taxon>
        <taxon>Euteleostomi</taxon>
        <taxon>Archelosauria</taxon>
        <taxon>Archosauria</taxon>
        <taxon>Dinosauria</taxon>
        <taxon>Saurischia</taxon>
        <taxon>Theropoda</taxon>
        <taxon>Coelurosauria</taxon>
        <taxon>Aves</taxon>
        <taxon>Neognathae</taxon>
        <taxon>Neoaves</taxon>
        <taxon>Telluraves</taxon>
        <taxon>Australaves</taxon>
        <taxon>Passeriformes</taxon>
        <taxon>Sylvioidea</taxon>
        <taxon>Hirundinidae</taxon>
        <taxon>Hirundo</taxon>
    </lineage>
</organism>
<reference evidence="1 2" key="1">
    <citation type="submission" date="2018-07" db="EMBL/GenBank/DDBJ databases">
        <title>A high quality draft genome assembly of the barn swallow (H. rustica rustica).</title>
        <authorList>
            <person name="Formenti G."/>
            <person name="Chiara M."/>
            <person name="Poveda L."/>
            <person name="Francoijs K.-J."/>
            <person name="Bonisoli-Alquati A."/>
            <person name="Canova L."/>
            <person name="Gianfranceschi L."/>
            <person name="Horner D.S."/>
            <person name="Saino N."/>
        </authorList>
    </citation>
    <scope>NUCLEOTIDE SEQUENCE [LARGE SCALE GENOMIC DNA]</scope>
    <source>
        <strain evidence="1">Chelidonia</strain>
        <tissue evidence="1">Blood</tissue>
    </source>
</reference>
<dbReference type="AlphaFoldDB" id="A0A3M0KIA7"/>